<sequence>MKGKVAIVASALLVAVTGSALAGSDSTGVFRVGGVDIEGTLGTSGDYAYANTYVVESGVVDYLSVDVSWKDRNNRSLGNAPKSAKRSGSVSSDLYASNGYYATGYHQATHKGETKHSSTKVYR</sequence>
<keyword evidence="2" id="KW-0732">Signal</keyword>
<proteinExistence type="predicted"/>
<name>A0ABV4UXD7_9BACL</name>
<dbReference type="EMBL" id="JBHDLN010000002">
    <property type="protein sequence ID" value="MFB0841528.1"/>
    <property type="molecule type" value="Genomic_DNA"/>
</dbReference>
<organism evidence="3 4">
    <name type="scientific">Paenibacillus oleatilyticus</name>
    <dbReference type="NCBI Taxonomy" id="2594886"/>
    <lineage>
        <taxon>Bacteria</taxon>
        <taxon>Bacillati</taxon>
        <taxon>Bacillota</taxon>
        <taxon>Bacilli</taxon>
        <taxon>Bacillales</taxon>
        <taxon>Paenibacillaceae</taxon>
        <taxon>Paenibacillus</taxon>
    </lineage>
</organism>
<evidence type="ECO:0000256" key="1">
    <source>
        <dbReference type="SAM" id="MobiDB-lite"/>
    </source>
</evidence>
<reference evidence="3 4" key="1">
    <citation type="submission" date="2024-09" db="EMBL/GenBank/DDBJ databases">
        <authorList>
            <person name="Makale K.P.P."/>
            <person name="Makhzoum A."/>
            <person name="Rantong G."/>
            <person name="Rahube T.O."/>
        </authorList>
    </citation>
    <scope>NUCLEOTIDE SEQUENCE [LARGE SCALE GENOMIC DNA]</scope>
    <source>
        <strain evidence="3 4">KM_D13</strain>
    </source>
</reference>
<evidence type="ECO:0000313" key="3">
    <source>
        <dbReference type="EMBL" id="MFB0841528.1"/>
    </source>
</evidence>
<feature type="signal peptide" evidence="2">
    <location>
        <begin position="1"/>
        <end position="22"/>
    </location>
</feature>
<keyword evidence="4" id="KW-1185">Reference proteome</keyword>
<dbReference type="RefSeq" id="WP_373949029.1">
    <property type="nucleotide sequence ID" value="NZ_JBHDLN010000002.1"/>
</dbReference>
<gene>
    <name evidence="3" type="ORF">ACEU3E_05060</name>
</gene>
<protein>
    <submittedName>
        <fullName evidence="3">Uncharacterized protein</fullName>
    </submittedName>
</protein>
<evidence type="ECO:0000313" key="4">
    <source>
        <dbReference type="Proteomes" id="UP001575622"/>
    </source>
</evidence>
<accession>A0ABV4UXD7</accession>
<evidence type="ECO:0000256" key="2">
    <source>
        <dbReference type="SAM" id="SignalP"/>
    </source>
</evidence>
<dbReference type="Proteomes" id="UP001575622">
    <property type="component" value="Unassembled WGS sequence"/>
</dbReference>
<comment type="caution">
    <text evidence="3">The sequence shown here is derived from an EMBL/GenBank/DDBJ whole genome shotgun (WGS) entry which is preliminary data.</text>
</comment>
<feature type="chain" id="PRO_5047301890" evidence="2">
    <location>
        <begin position="23"/>
        <end position="123"/>
    </location>
</feature>
<feature type="region of interest" description="Disordered" evidence="1">
    <location>
        <begin position="72"/>
        <end position="91"/>
    </location>
</feature>